<evidence type="ECO:0000313" key="1">
    <source>
        <dbReference type="EMBL" id="KAI3763090.1"/>
    </source>
</evidence>
<proteinExistence type="predicted"/>
<evidence type="ECO:0000313" key="2">
    <source>
        <dbReference type="Proteomes" id="UP001056120"/>
    </source>
</evidence>
<name>A0ACB9EWJ8_9ASTR</name>
<sequence length="113" mass="12222">MGLPGSRWKVKAGEKTTQDLVPRDEVIGIAVALVALIKSKEPGSQIDLELLPQLLCNPGTHLKYTDTVCFILSKNSDGRKGVQGAQLDPMLDWMQKVRIVVDAAKGLDRVGLG</sequence>
<reference evidence="2" key="1">
    <citation type="journal article" date="2022" name="Mol. Ecol. Resour.">
        <title>The genomes of chicory, endive, great burdock and yacon provide insights into Asteraceae palaeo-polyploidization history and plant inulin production.</title>
        <authorList>
            <person name="Fan W."/>
            <person name="Wang S."/>
            <person name="Wang H."/>
            <person name="Wang A."/>
            <person name="Jiang F."/>
            <person name="Liu H."/>
            <person name="Zhao H."/>
            <person name="Xu D."/>
            <person name="Zhang Y."/>
        </authorList>
    </citation>
    <scope>NUCLEOTIDE SEQUENCE [LARGE SCALE GENOMIC DNA]</scope>
    <source>
        <strain evidence="2">cv. Yunnan</strain>
    </source>
</reference>
<reference evidence="1 2" key="2">
    <citation type="journal article" date="2022" name="Mol. Ecol. Resour.">
        <title>The genomes of chicory, endive, great burdock and yacon provide insights into Asteraceae paleo-polyploidization history and plant inulin production.</title>
        <authorList>
            <person name="Fan W."/>
            <person name="Wang S."/>
            <person name="Wang H."/>
            <person name="Wang A."/>
            <person name="Jiang F."/>
            <person name="Liu H."/>
            <person name="Zhao H."/>
            <person name="Xu D."/>
            <person name="Zhang Y."/>
        </authorList>
    </citation>
    <scope>NUCLEOTIDE SEQUENCE [LARGE SCALE GENOMIC DNA]</scope>
    <source>
        <strain evidence="2">cv. Yunnan</strain>
        <tissue evidence="1">Leaves</tissue>
    </source>
</reference>
<organism evidence="1 2">
    <name type="scientific">Smallanthus sonchifolius</name>
    <dbReference type="NCBI Taxonomy" id="185202"/>
    <lineage>
        <taxon>Eukaryota</taxon>
        <taxon>Viridiplantae</taxon>
        <taxon>Streptophyta</taxon>
        <taxon>Embryophyta</taxon>
        <taxon>Tracheophyta</taxon>
        <taxon>Spermatophyta</taxon>
        <taxon>Magnoliopsida</taxon>
        <taxon>eudicotyledons</taxon>
        <taxon>Gunneridae</taxon>
        <taxon>Pentapetalae</taxon>
        <taxon>asterids</taxon>
        <taxon>campanulids</taxon>
        <taxon>Asterales</taxon>
        <taxon>Asteraceae</taxon>
        <taxon>Asteroideae</taxon>
        <taxon>Heliantheae alliance</taxon>
        <taxon>Millerieae</taxon>
        <taxon>Smallanthus</taxon>
    </lineage>
</organism>
<keyword evidence="2" id="KW-1185">Reference proteome</keyword>
<gene>
    <name evidence="1" type="ORF">L1987_53540</name>
</gene>
<protein>
    <submittedName>
        <fullName evidence="1">Uncharacterized protein</fullName>
    </submittedName>
</protein>
<dbReference type="EMBL" id="CM042034">
    <property type="protein sequence ID" value="KAI3763090.1"/>
    <property type="molecule type" value="Genomic_DNA"/>
</dbReference>
<comment type="caution">
    <text evidence="1">The sequence shown here is derived from an EMBL/GenBank/DDBJ whole genome shotgun (WGS) entry which is preliminary data.</text>
</comment>
<accession>A0ACB9EWJ8</accession>
<dbReference type="Proteomes" id="UP001056120">
    <property type="component" value="Linkage Group LG17"/>
</dbReference>